<evidence type="ECO:0000256" key="2">
    <source>
        <dbReference type="ARBA" id="ARBA00022491"/>
    </source>
</evidence>
<evidence type="ECO:0000256" key="4">
    <source>
        <dbReference type="ARBA" id="ARBA00023163"/>
    </source>
</evidence>
<reference evidence="9" key="1">
    <citation type="submission" date="2025-08" db="UniProtKB">
        <authorList>
            <consortium name="RefSeq"/>
        </authorList>
    </citation>
    <scope>IDENTIFICATION</scope>
    <source>
        <tissue evidence="9">Whole organism</tissue>
    </source>
</reference>
<organism evidence="8 9">
    <name type="scientific">Hyalella azteca</name>
    <name type="common">Amphipod</name>
    <dbReference type="NCBI Taxonomy" id="294128"/>
    <lineage>
        <taxon>Eukaryota</taxon>
        <taxon>Metazoa</taxon>
        <taxon>Ecdysozoa</taxon>
        <taxon>Arthropoda</taxon>
        <taxon>Crustacea</taxon>
        <taxon>Multicrustacea</taxon>
        <taxon>Malacostraca</taxon>
        <taxon>Eumalacostraca</taxon>
        <taxon>Peracarida</taxon>
        <taxon>Amphipoda</taxon>
        <taxon>Senticaudata</taxon>
        <taxon>Talitrida</taxon>
        <taxon>Talitroidea</taxon>
        <taxon>Hyalellidae</taxon>
        <taxon>Hyalella</taxon>
    </lineage>
</organism>
<sequence>MGCHRFRERESAAAAFTAHSNNMKMDEFDATKFHARYSYSDSEDSNDGIRERVAGLKEQVYHDKLEALKRQLAQLDEGTHPEYRKKMKKVDQIHKERLRMNEIWKEIEIEKAEKEHILEKQLALRDFEEKKAELKENLLLELEDKRKVIEQERFSLDLNGDSMEYKAVSTRKLRHRGTLPTPTVEKRRKPVNTTLQLLLEEREVDEDLRLIRAKSAHVAVPQPAKHKTVSQHASTNDAPSNEPKIENGKLYFDKKWFHKGQAVMVDCKDGSRFNAILSCAEANTIHLRKSCDNSRLKISLAQLAHGKYLVRRRNTAIAAV</sequence>
<dbReference type="Proteomes" id="UP000694843">
    <property type="component" value="Unplaced"/>
</dbReference>
<keyword evidence="8" id="KW-1185">Reference proteome</keyword>
<evidence type="ECO:0000313" key="9">
    <source>
        <dbReference type="RefSeq" id="XP_018009735.1"/>
    </source>
</evidence>
<keyword evidence="3" id="KW-0805">Transcription regulation</keyword>
<gene>
    <name evidence="9" type="primary">LOC108667244</name>
</gene>
<feature type="coiled-coil region" evidence="6">
    <location>
        <begin position="117"/>
        <end position="152"/>
    </location>
</feature>
<keyword evidence="2" id="KW-0678">Repressor</keyword>
<dbReference type="GO" id="GO:0005654">
    <property type="term" value="C:nucleoplasm"/>
    <property type="evidence" value="ECO:0007669"/>
    <property type="project" value="UniProtKB-ARBA"/>
</dbReference>
<dbReference type="KEGG" id="hazt:108667244"/>
<dbReference type="OrthoDB" id="70376at2759"/>
<feature type="compositionally biased region" description="Polar residues" evidence="7">
    <location>
        <begin position="230"/>
        <end position="239"/>
    </location>
</feature>
<evidence type="ECO:0000256" key="7">
    <source>
        <dbReference type="SAM" id="MobiDB-lite"/>
    </source>
</evidence>
<dbReference type="GO" id="GO:0010468">
    <property type="term" value="P:regulation of gene expression"/>
    <property type="evidence" value="ECO:0007669"/>
    <property type="project" value="UniProtKB-ARBA"/>
</dbReference>
<evidence type="ECO:0000256" key="1">
    <source>
        <dbReference type="ARBA" id="ARBA00004123"/>
    </source>
</evidence>
<keyword evidence="6" id="KW-0175">Coiled coil</keyword>
<name>A0A8B7N7X2_HYAAZ</name>
<evidence type="ECO:0000313" key="8">
    <source>
        <dbReference type="Proteomes" id="UP000694843"/>
    </source>
</evidence>
<evidence type="ECO:0000256" key="3">
    <source>
        <dbReference type="ARBA" id="ARBA00023015"/>
    </source>
</evidence>
<keyword evidence="4" id="KW-0804">Transcription</keyword>
<dbReference type="GeneID" id="108667244"/>
<dbReference type="SMART" id="SM01401">
    <property type="entry name" value="Sds3"/>
    <property type="match status" value="1"/>
</dbReference>
<protein>
    <submittedName>
        <fullName evidence="9">Sin3 histone deacetylase corepressor complex component SDS3 isoform X1</fullName>
    </submittedName>
</protein>
<dbReference type="Pfam" id="PF08598">
    <property type="entry name" value="Sds3"/>
    <property type="match status" value="1"/>
</dbReference>
<comment type="subcellular location">
    <subcellularLocation>
        <location evidence="1">Nucleus</location>
    </subcellularLocation>
</comment>
<dbReference type="AlphaFoldDB" id="A0A8B7N7X2"/>
<feature type="region of interest" description="Disordered" evidence="7">
    <location>
        <begin position="219"/>
        <end position="245"/>
    </location>
</feature>
<accession>A0A8B7N7X2</accession>
<dbReference type="InterPro" id="IPR013907">
    <property type="entry name" value="Sds3"/>
</dbReference>
<proteinExistence type="predicted"/>
<dbReference type="PANTHER" id="PTHR21964">
    <property type="entry name" value="BREAST CANCER METASTASIS-SUPPRESSOR 1"/>
    <property type="match status" value="1"/>
</dbReference>
<keyword evidence="5" id="KW-0539">Nucleus</keyword>
<evidence type="ECO:0000256" key="6">
    <source>
        <dbReference type="SAM" id="Coils"/>
    </source>
</evidence>
<dbReference type="OMA" id="VICQCSA"/>
<dbReference type="RefSeq" id="XP_018009735.1">
    <property type="nucleotide sequence ID" value="XM_018154246.2"/>
</dbReference>
<evidence type="ECO:0000256" key="5">
    <source>
        <dbReference type="ARBA" id="ARBA00023242"/>
    </source>
</evidence>